<accession>A0A6C2TWG5</accession>
<proteinExistence type="predicted"/>
<dbReference type="Proteomes" id="UP000366872">
    <property type="component" value="Unassembled WGS sequence"/>
</dbReference>
<dbReference type="InterPro" id="IPR010496">
    <property type="entry name" value="AL/BT2_dom"/>
</dbReference>
<dbReference type="GO" id="GO:0016787">
    <property type="term" value="F:hydrolase activity"/>
    <property type="evidence" value="ECO:0007669"/>
    <property type="project" value="InterPro"/>
</dbReference>
<evidence type="ECO:0000259" key="1">
    <source>
        <dbReference type="Pfam" id="PF06439"/>
    </source>
</evidence>
<dbReference type="Pfam" id="PF06439">
    <property type="entry name" value="3keto-disac_hyd"/>
    <property type="match status" value="1"/>
</dbReference>
<protein>
    <recommendedName>
        <fullName evidence="1">3-keto-alpha-glucoside-1,2-lyase/3-keto-2-hydroxy-glucal hydratase domain-containing protein</fullName>
    </recommendedName>
</protein>
<dbReference type="AlphaFoldDB" id="A0A6C2TWG5"/>
<feature type="domain" description="3-keto-alpha-glucoside-1,2-lyase/3-keto-2-hydroxy-glucal hydratase" evidence="1">
    <location>
        <begin position="89"/>
        <end position="273"/>
    </location>
</feature>
<sequence length="280" mass="31125">MNIILKILLSRLNKIQLRYVMKRWIIHTALLISSATLAEEGFHTYKSPGVTWTPKIPGQKWIVHQVDRPQPPRVIPGEYTGMAPAPSDAIVLFGGTSLEKFAPNKCTIEHGAIRLAGGLSTQDAFGDCQLHIEWRAPTEINTNKINNSGNSGIFLMGKYELQVFDSYSVELYADGSAAAVYGQTPPLFNACRKPGEWQSYDIHFTAPVFNGGELVKPARISVIHNGVFVHINTEITGPTKHNQVLPYEVHEAKRPFFLQGHGSPVEYRNIWIRDLAPAGI</sequence>
<name>A0A6C2TWG5_PONDE</name>
<dbReference type="Gene3D" id="2.60.120.560">
    <property type="entry name" value="Exo-inulinase, domain 1"/>
    <property type="match status" value="1"/>
</dbReference>
<evidence type="ECO:0000313" key="3">
    <source>
        <dbReference type="Proteomes" id="UP000366872"/>
    </source>
</evidence>
<reference evidence="2 3" key="1">
    <citation type="submission" date="2019-04" db="EMBL/GenBank/DDBJ databases">
        <authorList>
            <person name="Van Vliet M D."/>
        </authorList>
    </citation>
    <scope>NUCLEOTIDE SEQUENCE [LARGE SCALE GENOMIC DNA]</scope>
    <source>
        <strain evidence="2 3">F1</strain>
    </source>
</reference>
<evidence type="ECO:0000313" key="2">
    <source>
        <dbReference type="EMBL" id="VGO11907.1"/>
    </source>
</evidence>
<organism evidence="2 3">
    <name type="scientific">Pontiella desulfatans</name>
    <dbReference type="NCBI Taxonomy" id="2750659"/>
    <lineage>
        <taxon>Bacteria</taxon>
        <taxon>Pseudomonadati</taxon>
        <taxon>Kiritimatiellota</taxon>
        <taxon>Kiritimatiellia</taxon>
        <taxon>Kiritimatiellales</taxon>
        <taxon>Pontiellaceae</taxon>
        <taxon>Pontiella</taxon>
    </lineage>
</organism>
<dbReference type="EMBL" id="CAAHFG010000001">
    <property type="protein sequence ID" value="VGO11907.1"/>
    <property type="molecule type" value="Genomic_DNA"/>
</dbReference>
<keyword evidence="3" id="KW-1185">Reference proteome</keyword>
<gene>
    <name evidence="2" type="ORF">PDESU_00455</name>
</gene>